<protein>
    <submittedName>
        <fullName evidence="13">Uncharacterized protein</fullName>
    </submittedName>
</protein>
<evidence type="ECO:0000256" key="7">
    <source>
        <dbReference type="ARBA" id="ARBA00022989"/>
    </source>
</evidence>
<dbReference type="Pfam" id="PF03694">
    <property type="entry name" value="Erg28"/>
    <property type="match status" value="1"/>
</dbReference>
<evidence type="ECO:0000313" key="13">
    <source>
        <dbReference type="EMBL" id="KZS08578.1"/>
    </source>
</evidence>
<organism evidence="13 14">
    <name type="scientific">Daphnia magna</name>
    <dbReference type="NCBI Taxonomy" id="35525"/>
    <lineage>
        <taxon>Eukaryota</taxon>
        <taxon>Metazoa</taxon>
        <taxon>Ecdysozoa</taxon>
        <taxon>Arthropoda</taxon>
        <taxon>Crustacea</taxon>
        <taxon>Branchiopoda</taxon>
        <taxon>Diplostraca</taxon>
        <taxon>Cladocera</taxon>
        <taxon>Anomopoda</taxon>
        <taxon>Daphniidae</taxon>
        <taxon>Daphnia</taxon>
    </lineage>
</organism>
<dbReference type="InterPro" id="IPR005352">
    <property type="entry name" value="Erg28"/>
</dbReference>
<dbReference type="GO" id="GO:0030674">
    <property type="term" value="F:protein-macromolecule adaptor activity"/>
    <property type="evidence" value="ECO:0007669"/>
    <property type="project" value="TreeGrafter"/>
</dbReference>
<keyword evidence="7" id="KW-1133">Transmembrane helix</keyword>
<dbReference type="STRING" id="35525.A0A0P5LX04"/>
<evidence type="ECO:0000256" key="9">
    <source>
        <dbReference type="ARBA" id="ARBA00023098"/>
    </source>
</evidence>
<dbReference type="GO" id="GO:0016126">
    <property type="term" value="P:sterol biosynthetic process"/>
    <property type="evidence" value="ECO:0007669"/>
    <property type="project" value="UniProtKB-KW"/>
</dbReference>
<keyword evidence="9" id="KW-0443">Lipid metabolism</keyword>
<evidence type="ECO:0000256" key="4">
    <source>
        <dbReference type="ARBA" id="ARBA00022692"/>
    </source>
</evidence>
<keyword evidence="12" id="KW-0753">Steroid metabolism</keyword>
<dbReference type="EMBL" id="LRGB01002190">
    <property type="protein sequence ID" value="KZS08578.1"/>
    <property type="molecule type" value="Genomic_DNA"/>
</dbReference>
<dbReference type="PANTHER" id="PTHR15451">
    <property type="entry name" value="ERGOSTEROL BIOSYNTHETIC PROTEIN 28-RELATED"/>
    <property type="match status" value="1"/>
</dbReference>
<sequence length="171" mass="19680">MRVDRGVYTLRGWLAFVAFLDFAQALRSWLDKDVFLGSYYSNQNFSISNEDNQRLPVPSSTARLLIVYSVQNGSILLLSAFCIHHWSMAVMAMFSLLLKMTYLILEALKFKSSAFNFHIIFPVMVDGITLVALSFSPRLLKKEMLNYQENEEILKLCNGKPIYLPPKKKRT</sequence>
<evidence type="ECO:0000256" key="2">
    <source>
        <dbReference type="ARBA" id="ARBA00005377"/>
    </source>
</evidence>
<keyword evidence="10" id="KW-0472">Membrane</keyword>
<comment type="caution">
    <text evidence="13">The sequence shown here is derived from an EMBL/GenBank/DDBJ whole genome shotgun (WGS) entry which is preliminary data.</text>
</comment>
<keyword evidence="4" id="KW-0812">Transmembrane</keyword>
<name>A0A0P5LX04_9CRUS</name>
<keyword evidence="6" id="KW-0752">Steroid biosynthesis</keyword>
<reference evidence="13 14" key="1">
    <citation type="submission" date="2016-03" db="EMBL/GenBank/DDBJ databases">
        <title>EvidentialGene: Evidence-directed Construction of Genes on Genomes.</title>
        <authorList>
            <person name="Gilbert D.G."/>
            <person name="Choi J.-H."/>
            <person name="Mockaitis K."/>
            <person name="Colbourne J."/>
            <person name="Pfrender M."/>
        </authorList>
    </citation>
    <scope>NUCLEOTIDE SEQUENCE [LARGE SCALE GENOMIC DNA]</scope>
    <source>
        <strain evidence="13 14">Xinb3</strain>
        <tissue evidence="13">Complete organism</tissue>
    </source>
</reference>
<evidence type="ECO:0000256" key="11">
    <source>
        <dbReference type="ARBA" id="ARBA00023166"/>
    </source>
</evidence>
<accession>A0A0P5LX04</accession>
<evidence type="ECO:0000256" key="5">
    <source>
        <dbReference type="ARBA" id="ARBA00022824"/>
    </source>
</evidence>
<evidence type="ECO:0000256" key="6">
    <source>
        <dbReference type="ARBA" id="ARBA00022955"/>
    </source>
</evidence>
<evidence type="ECO:0000256" key="1">
    <source>
        <dbReference type="ARBA" id="ARBA00004477"/>
    </source>
</evidence>
<keyword evidence="14" id="KW-1185">Reference proteome</keyword>
<keyword evidence="3" id="KW-0444">Lipid biosynthesis</keyword>
<keyword evidence="8" id="KW-0756">Sterol biosynthesis</keyword>
<evidence type="ECO:0000256" key="8">
    <source>
        <dbReference type="ARBA" id="ARBA00023011"/>
    </source>
</evidence>
<dbReference type="PANTHER" id="PTHR15451:SF19">
    <property type="entry name" value="ERGOSTEROL BIOSYNTHETIC PROTEIN 28 HOMOLOG"/>
    <property type="match status" value="1"/>
</dbReference>
<dbReference type="OrthoDB" id="6345150at2759"/>
<evidence type="ECO:0000256" key="12">
    <source>
        <dbReference type="ARBA" id="ARBA00023221"/>
    </source>
</evidence>
<dbReference type="AlphaFoldDB" id="A0A0P5LX04"/>
<gene>
    <name evidence="13" type="ORF">APZ42_027267</name>
</gene>
<dbReference type="GO" id="GO:0005789">
    <property type="term" value="C:endoplasmic reticulum membrane"/>
    <property type="evidence" value="ECO:0007669"/>
    <property type="project" value="UniProtKB-SubCell"/>
</dbReference>
<comment type="subcellular location">
    <subcellularLocation>
        <location evidence="1">Endoplasmic reticulum membrane</location>
        <topology evidence="1">Multi-pass membrane protein</topology>
    </subcellularLocation>
</comment>
<comment type="similarity">
    <text evidence="2">Belongs to the ERG28 family.</text>
</comment>
<evidence type="ECO:0000256" key="3">
    <source>
        <dbReference type="ARBA" id="ARBA00022516"/>
    </source>
</evidence>
<evidence type="ECO:0000313" key="14">
    <source>
        <dbReference type="Proteomes" id="UP000076858"/>
    </source>
</evidence>
<keyword evidence="5" id="KW-0256">Endoplasmic reticulum</keyword>
<evidence type="ECO:0000256" key="10">
    <source>
        <dbReference type="ARBA" id="ARBA00023136"/>
    </source>
</evidence>
<keyword evidence="11" id="KW-1207">Sterol metabolism</keyword>
<dbReference type="Proteomes" id="UP000076858">
    <property type="component" value="Unassembled WGS sequence"/>
</dbReference>
<proteinExistence type="inferred from homology"/>